<dbReference type="RefSeq" id="WP_344443008.1">
    <property type="nucleotide sequence ID" value="NZ_BAAALF010000067.1"/>
</dbReference>
<dbReference type="Proteomes" id="UP001500037">
    <property type="component" value="Unassembled WGS sequence"/>
</dbReference>
<sequence length="432" mass="44940">MSRTRQVLLPLALAALTAAGLFAAPLPAHAAESAAVTAGAGEPAGGGCLTARPAADAEAARLADPRAGRFVQEGGLGSFTARFPAALCGVRTPAEADRLLDAWGVALWESAVDRAQGRRPLGTLPIADDRPLYWTRLTMDDQLARWTPTFAVDAGELRSRFEDASRGLADNAFSGTRGIERVFVSGFDPFGLDGDLRTANPSGAVALALNGQRVRLADGRLAELRTVVLPVRYADFDHGIVERAFGPRLAPGPKAADRITTISQGYPGLFTLEAWAGRARSADPYPDNVGALSGGTYQHPVDAPGLAPGPQFIATTLPTAAMTAAVQSPYPVLLNTEVSEIPAGATDPVDRSDGPTPGSRAVEGGGGGYLSNEVAYRSNLLRQQLAPALPGGHLHTPVLTGLPADPQQLTGPDFEANRAAITAEVRTLLAAR</sequence>
<accession>A0ABP4GZL5</accession>
<keyword evidence="2" id="KW-0732">Signal</keyword>
<evidence type="ECO:0008006" key="5">
    <source>
        <dbReference type="Google" id="ProtNLM"/>
    </source>
</evidence>
<proteinExistence type="predicted"/>
<dbReference type="Gene3D" id="3.40.630.20">
    <property type="entry name" value="Peptidase C15, pyroglutamyl peptidase I-like"/>
    <property type="match status" value="1"/>
</dbReference>
<comment type="caution">
    <text evidence="3">The sequence shown here is derived from an EMBL/GenBank/DDBJ whole genome shotgun (WGS) entry which is preliminary data.</text>
</comment>
<evidence type="ECO:0000256" key="1">
    <source>
        <dbReference type="SAM" id="MobiDB-lite"/>
    </source>
</evidence>
<feature type="signal peptide" evidence="2">
    <location>
        <begin position="1"/>
        <end position="30"/>
    </location>
</feature>
<evidence type="ECO:0000313" key="4">
    <source>
        <dbReference type="Proteomes" id="UP001500037"/>
    </source>
</evidence>
<gene>
    <name evidence="3" type="ORF">GCM10009665_38810</name>
</gene>
<reference evidence="4" key="1">
    <citation type="journal article" date="2019" name="Int. J. Syst. Evol. Microbiol.">
        <title>The Global Catalogue of Microorganisms (GCM) 10K type strain sequencing project: providing services to taxonomists for standard genome sequencing and annotation.</title>
        <authorList>
            <consortium name="The Broad Institute Genomics Platform"/>
            <consortium name="The Broad Institute Genome Sequencing Center for Infectious Disease"/>
            <person name="Wu L."/>
            <person name="Ma J."/>
        </authorList>
    </citation>
    <scope>NUCLEOTIDE SEQUENCE [LARGE SCALE GENOMIC DNA]</scope>
    <source>
        <strain evidence="4">JCM 13004</strain>
    </source>
</reference>
<name>A0ABP4GZL5_9ACTN</name>
<dbReference type="EMBL" id="BAAALF010000067">
    <property type="protein sequence ID" value="GAA1244283.1"/>
    <property type="molecule type" value="Genomic_DNA"/>
</dbReference>
<dbReference type="SUPFAM" id="SSF53182">
    <property type="entry name" value="Pyrrolidone carboxyl peptidase (pyroglutamate aminopeptidase)"/>
    <property type="match status" value="1"/>
</dbReference>
<organism evidence="3 4">
    <name type="scientific">Kitasatospora nipponensis</name>
    <dbReference type="NCBI Taxonomy" id="258049"/>
    <lineage>
        <taxon>Bacteria</taxon>
        <taxon>Bacillati</taxon>
        <taxon>Actinomycetota</taxon>
        <taxon>Actinomycetes</taxon>
        <taxon>Kitasatosporales</taxon>
        <taxon>Streptomycetaceae</taxon>
        <taxon>Kitasatospora</taxon>
    </lineage>
</organism>
<feature type="chain" id="PRO_5045981409" description="Pyrrolidone-carboxylate peptidase" evidence="2">
    <location>
        <begin position="31"/>
        <end position="432"/>
    </location>
</feature>
<feature type="region of interest" description="Disordered" evidence="1">
    <location>
        <begin position="343"/>
        <end position="367"/>
    </location>
</feature>
<evidence type="ECO:0000256" key="2">
    <source>
        <dbReference type="SAM" id="SignalP"/>
    </source>
</evidence>
<keyword evidence="4" id="KW-1185">Reference proteome</keyword>
<evidence type="ECO:0000313" key="3">
    <source>
        <dbReference type="EMBL" id="GAA1244283.1"/>
    </source>
</evidence>
<protein>
    <recommendedName>
        <fullName evidence="5">Pyrrolidone-carboxylate peptidase</fullName>
    </recommendedName>
</protein>
<dbReference type="InterPro" id="IPR036440">
    <property type="entry name" value="Peptidase_C15-like_sf"/>
</dbReference>